<evidence type="ECO:0000256" key="1">
    <source>
        <dbReference type="ARBA" id="ARBA00004138"/>
    </source>
</evidence>
<dbReference type="InterPro" id="IPR056154">
    <property type="entry name" value="Beta-prop_IFT140_1st"/>
</dbReference>
<dbReference type="EMBL" id="FN649750">
    <property type="protein sequence ID" value="CBN74315.1"/>
    <property type="molecule type" value="Genomic_DNA"/>
</dbReference>
<proteinExistence type="predicted"/>
<evidence type="ECO:0000313" key="14">
    <source>
        <dbReference type="Proteomes" id="UP000002630"/>
    </source>
</evidence>
<dbReference type="Proteomes" id="UP000002630">
    <property type="component" value="Linkage Group LG25"/>
</dbReference>
<dbReference type="InterPro" id="IPR019775">
    <property type="entry name" value="WD40_repeat_CS"/>
</dbReference>
<dbReference type="InterPro" id="IPR056168">
    <property type="entry name" value="TPR_IF140/IFT172/WDR19"/>
</dbReference>
<keyword evidence="14" id="KW-1185">Reference proteome</keyword>
<evidence type="ECO:0000256" key="5">
    <source>
        <dbReference type="ARBA" id="ARBA00023069"/>
    </source>
</evidence>
<dbReference type="GO" id="GO:0036064">
    <property type="term" value="C:ciliary basal body"/>
    <property type="evidence" value="ECO:0007669"/>
    <property type="project" value="TreeGrafter"/>
</dbReference>
<dbReference type="PANTHER" id="PTHR15722">
    <property type="entry name" value="IFT140/172-RELATED"/>
    <property type="match status" value="1"/>
</dbReference>
<dbReference type="OrthoDB" id="10258787at2759"/>
<name>D8LH96_ECTSI</name>
<feature type="domain" description="IF140/IFT172/WDR19 TPR" evidence="12">
    <location>
        <begin position="1269"/>
        <end position="1345"/>
    </location>
</feature>
<dbReference type="Gene3D" id="1.25.40.470">
    <property type="match status" value="2"/>
</dbReference>
<dbReference type="PROSITE" id="PS00678">
    <property type="entry name" value="WD_REPEATS_1"/>
    <property type="match status" value="1"/>
</dbReference>
<comment type="subcellular location">
    <subcellularLocation>
        <location evidence="1">Cell projection</location>
        <location evidence="1">Cilium</location>
    </subcellularLocation>
</comment>
<dbReference type="Pfam" id="PF24760">
    <property type="entry name" value="TPR_IF140_C"/>
    <property type="match status" value="1"/>
</dbReference>
<sequence length="1662" mass="179074">MNSLFFDYPCKGDGRDERGAVTTDLAWCKSENLLACALDSGRVAVYQDEGAEVVAASIARGNRQRASVMDWSPRGRLLAIGWVDGQVSTWNVMEPLQEDTSICACSNQGVHKQPITVVLWNPSGTRLVTGDKGGVICVWKADARGNMAPSVQYRRKNSAITAAVFCGSPSHSADALAQAFSPSFFFSTESGAVCYADDLGHCSEVQQLTSPVDRLMFYEAARRLVVITRSLLMTQLQVGEDGRVSQFMKVKLSVSASSVRETGLREVTWAGPGLLAAATGEGLVRFWDLSSAKNYVLTLPSGGLDRTDKSTCISFDPIRRYLAVGSMYGCVAIWKFVGEYESGVEASDQGDEQGEQPLTNGKQETNKHASGWSTKFNRRGSKTAGADLKRPPSPGDSGGPSDWKSLTPTTLDSAAVGLLRWGAAGGVLGAIGRDMVDGAHVLAETVLHRQLSGNVAVVQFSSDTLSIEYQREGEGSGGGGGNKPISSGMATATKGAAIEGGNSSTVEGEHVVRCDITIKGFHLQGDSLLVHNSKQAQLVKLRGAGLSPKRGDPWPCLARSVAVDDARDQAFVAAGSRVEIYNLKGGFKSALAFTEAEGNPILVSLCGSFLAVATDRGVIKLYDVSKRAKIDASTLPVRPLGNAGAFKCPKTGSSLGVIRSISCNADGTRVSILSDKVHGQSLKIRFPDSRIHVYGSDKDSVESYDWGPEGRFPTAHFWDPQEPRLLAVEARRATGGNGRGAQQKKLSSGDGREEKKSGAEGEARRWGDDKYGGDSEAAAAARSSARAKAANLGDSGPCEAEVTTLFVTSDFGILMQDSFPLEEPLEALLGLQIPRLYFTARGVPIPDEKEKSDIADDVLGSGILVDQGGGVVTSGVDGEGGGQLAGRPVLMSRAMRDFAGLDQVDEKTSAALLDFSLHLTVGDMDKAYAAVRLIKSATVWENMAHMCVKTRRLDVAELCLGNMGHARGAAAVRLAKMEPEPEVAVAQVATQLGLLDDAVRLYRECGRYDLLNGLYQASGLWERALEVAEANDGINLSTTHQLYAQHLEKVGDTAGAIQHYELAGTHCVEVPRMLYERGRVEDLEEYITQGNNVQLLKWWSQYLESRGEFEKARKTYTRAQDYLSLVRLACQGGQVERVRHRQAIGIVNESGSAPAAYHLARHLEAVGRTAEAVSFYARSNRFNHAIRLAKDHGMDSELMGFALKSRPSLMVSVADYLQDKGELEKAVQLYQKAGEVTKALDLCFRSGAASGEADQKHGGEGEGERSPAMFEALKSMMDDLGSHASPQVLSRCVEFFVANGQFDKAVGLCITNRKHLQAIELCVAHKVPISEDMAEELTPKKDGGESGNSGGNGGESGRMGESKGGMAEGTREDVLRELAKACKRQGNFHLACKKYTQAGDRLKALKCLLKSGDTKSIVYYAGVSRSRDIYILAANYLQNLDWHDDPQVMKSIIAFYTKAKAHLQLSDFYDACAQVEIDEYRDYEKALGAMNEAARQLAKAGPAGDKLAQLNKRVFLVERFVQARRLAKDDPDGMAAMCQQLLANDDLETAMRAGDVFAALVNHFFERGNWQQCHSLMGSMRDRGIVLDPYLDHGVLARVCQEVGVPVEELDPSGAGLAQAGVGFGDDAEDEVGEEDLPMEEEEVASDAEGDFNGGDQGRSYK</sequence>
<evidence type="ECO:0000256" key="4">
    <source>
        <dbReference type="ARBA" id="ARBA00022803"/>
    </source>
</evidence>
<dbReference type="InterPro" id="IPR056155">
    <property type="entry name" value="Beta-prop_IFT140_2nd"/>
</dbReference>
<evidence type="ECO:0000259" key="12">
    <source>
        <dbReference type="Pfam" id="PF24762"/>
    </source>
</evidence>
<dbReference type="SUPFAM" id="SSF50978">
    <property type="entry name" value="WD40 repeat-like"/>
    <property type="match status" value="2"/>
</dbReference>
<dbReference type="OMA" id="FYKFHTI"/>
<keyword evidence="3" id="KW-0677">Repeat</keyword>
<feature type="domain" description="IF140/IFT172/WDR19 TPR" evidence="12">
    <location>
        <begin position="922"/>
        <end position="1246"/>
    </location>
</feature>
<dbReference type="STRING" id="2880.D8LH96"/>
<dbReference type="SMART" id="SM00320">
    <property type="entry name" value="WD40"/>
    <property type="match status" value="5"/>
</dbReference>
<dbReference type="InterPro" id="IPR011990">
    <property type="entry name" value="TPR-like_helical_dom_sf"/>
</dbReference>
<feature type="repeat" description="WD" evidence="7">
    <location>
        <begin position="59"/>
        <end position="92"/>
    </location>
</feature>
<dbReference type="EMBL" id="FN648364">
    <property type="protein sequence ID" value="CBN74315.1"/>
    <property type="molecule type" value="Genomic_DNA"/>
</dbReference>
<feature type="region of interest" description="Disordered" evidence="8">
    <location>
        <begin position="1335"/>
        <end position="1368"/>
    </location>
</feature>
<feature type="domain" description="IFT140 first beta-propeller" evidence="9">
    <location>
        <begin position="16"/>
        <end position="177"/>
    </location>
</feature>
<dbReference type="PROSITE" id="PS50082">
    <property type="entry name" value="WD_REPEATS_2"/>
    <property type="match status" value="2"/>
</dbReference>
<evidence type="ECO:0000259" key="9">
    <source>
        <dbReference type="Pfam" id="PF23383"/>
    </source>
</evidence>
<evidence type="ECO:0000256" key="2">
    <source>
        <dbReference type="ARBA" id="ARBA00022574"/>
    </source>
</evidence>
<dbReference type="GO" id="GO:0030991">
    <property type="term" value="C:intraciliary transport particle A"/>
    <property type="evidence" value="ECO:0007669"/>
    <property type="project" value="TreeGrafter"/>
</dbReference>
<dbReference type="eggNOG" id="KOG3617">
    <property type="taxonomic scope" value="Eukaryota"/>
</dbReference>
<feature type="compositionally biased region" description="Basic and acidic residues" evidence="8">
    <location>
        <begin position="750"/>
        <end position="773"/>
    </location>
</feature>
<dbReference type="InterPro" id="IPR056156">
    <property type="entry name" value="TPR_IF140_C"/>
</dbReference>
<feature type="domain" description="IF140 C-terminal TPR" evidence="11">
    <location>
        <begin position="1464"/>
        <end position="1581"/>
    </location>
</feature>
<keyword evidence="2 7" id="KW-0853">WD repeat</keyword>
<dbReference type="GO" id="GO:0035721">
    <property type="term" value="P:intraciliary retrograde transport"/>
    <property type="evidence" value="ECO:0007669"/>
    <property type="project" value="TreeGrafter"/>
</dbReference>
<feature type="compositionally biased region" description="Gly residues" evidence="8">
    <location>
        <begin position="1652"/>
        <end position="1662"/>
    </location>
</feature>
<evidence type="ECO:0000256" key="7">
    <source>
        <dbReference type="PROSITE-ProRule" id="PRU00221"/>
    </source>
</evidence>
<dbReference type="Pfam" id="PF23383">
    <property type="entry name" value="Beta-prop_IFT140_1st"/>
    <property type="match status" value="2"/>
</dbReference>
<dbReference type="Pfam" id="PF24762">
    <property type="entry name" value="TPR_IF140-IFT172"/>
    <property type="match status" value="3"/>
</dbReference>
<feature type="region of interest" description="Disordered" evidence="8">
    <location>
        <begin position="1614"/>
        <end position="1662"/>
    </location>
</feature>
<dbReference type="PANTHER" id="PTHR15722:SF7">
    <property type="entry name" value="INTRAFLAGELLAR TRANSPORT PROTEIN 140 HOMOLOG"/>
    <property type="match status" value="1"/>
</dbReference>
<feature type="region of interest" description="Disordered" evidence="8">
    <location>
        <begin position="346"/>
        <end position="407"/>
    </location>
</feature>
<evidence type="ECO:0000313" key="13">
    <source>
        <dbReference type="EMBL" id="CBN74315.1"/>
    </source>
</evidence>
<feature type="domain" description="IFT140 second beta-propeller" evidence="10">
    <location>
        <begin position="509"/>
        <end position="706"/>
    </location>
</feature>
<evidence type="ECO:0000259" key="10">
    <source>
        <dbReference type="Pfam" id="PF23385"/>
    </source>
</evidence>
<reference evidence="13 14" key="1">
    <citation type="journal article" date="2010" name="Nature">
        <title>The Ectocarpus genome and the independent evolution of multicellularity in brown algae.</title>
        <authorList>
            <person name="Cock J.M."/>
            <person name="Sterck L."/>
            <person name="Rouze P."/>
            <person name="Scornet D."/>
            <person name="Allen A.E."/>
            <person name="Amoutzias G."/>
            <person name="Anthouard V."/>
            <person name="Artiguenave F."/>
            <person name="Aury J.M."/>
            <person name="Badger J.H."/>
            <person name="Beszteri B."/>
            <person name="Billiau K."/>
            <person name="Bonnet E."/>
            <person name="Bothwell J.H."/>
            <person name="Bowler C."/>
            <person name="Boyen C."/>
            <person name="Brownlee C."/>
            <person name="Carrano C.J."/>
            <person name="Charrier B."/>
            <person name="Cho G.Y."/>
            <person name="Coelho S.M."/>
            <person name="Collen J."/>
            <person name="Corre E."/>
            <person name="Da Silva C."/>
            <person name="Delage L."/>
            <person name="Delaroque N."/>
            <person name="Dittami S.M."/>
            <person name="Doulbeau S."/>
            <person name="Elias M."/>
            <person name="Farnham G."/>
            <person name="Gachon C.M."/>
            <person name="Gschloessl B."/>
            <person name="Heesch S."/>
            <person name="Jabbari K."/>
            <person name="Jubin C."/>
            <person name="Kawai H."/>
            <person name="Kimura K."/>
            <person name="Kloareg B."/>
            <person name="Kupper F.C."/>
            <person name="Lang D."/>
            <person name="Le Bail A."/>
            <person name="Leblanc C."/>
            <person name="Lerouge P."/>
            <person name="Lohr M."/>
            <person name="Lopez P.J."/>
            <person name="Martens C."/>
            <person name="Maumus F."/>
            <person name="Michel G."/>
            <person name="Miranda-Saavedra D."/>
            <person name="Morales J."/>
            <person name="Moreau H."/>
            <person name="Motomura T."/>
            <person name="Nagasato C."/>
            <person name="Napoli C.A."/>
            <person name="Nelson D.R."/>
            <person name="Nyvall-Collen P."/>
            <person name="Peters A.F."/>
            <person name="Pommier C."/>
            <person name="Potin P."/>
            <person name="Poulain J."/>
            <person name="Quesneville H."/>
            <person name="Read B."/>
            <person name="Rensing S.A."/>
            <person name="Ritter A."/>
            <person name="Rousvoal S."/>
            <person name="Samanta M."/>
            <person name="Samson G."/>
            <person name="Schroeder D.C."/>
            <person name="Segurens B."/>
            <person name="Strittmatter M."/>
            <person name="Tonon T."/>
            <person name="Tregear J.W."/>
            <person name="Valentin K."/>
            <person name="von Dassow P."/>
            <person name="Yamagishi T."/>
            <person name="Van de Peer Y."/>
            <person name="Wincker P."/>
        </authorList>
    </citation>
    <scope>NUCLEOTIDE SEQUENCE [LARGE SCALE GENOMIC DNA]</scope>
    <source>
        <strain evidence="14">Ec32 / CCAP1310/4</strain>
    </source>
</reference>
<evidence type="ECO:0000256" key="8">
    <source>
        <dbReference type="SAM" id="MobiDB-lite"/>
    </source>
</evidence>
<accession>D8LH96</accession>
<keyword evidence="6" id="KW-0966">Cell projection</keyword>
<dbReference type="Gene3D" id="2.130.10.10">
    <property type="entry name" value="YVTN repeat-like/Quinoprotein amine dehydrogenase"/>
    <property type="match status" value="2"/>
</dbReference>
<dbReference type="FunFam" id="1.25.40.470:FF:000015">
    <property type="entry name" value="Intraflagellar transport particle protein 140"/>
    <property type="match status" value="1"/>
</dbReference>
<gene>
    <name evidence="13" type="primary">IFT140</name>
    <name evidence="13" type="ORF">Esi_0019_0106</name>
</gene>
<dbReference type="InParanoid" id="D8LH96"/>
<dbReference type="InterPro" id="IPR015943">
    <property type="entry name" value="WD40/YVTN_repeat-like_dom_sf"/>
</dbReference>
<feature type="compositionally biased region" description="Acidic residues" evidence="8">
    <location>
        <begin position="1626"/>
        <end position="1650"/>
    </location>
</feature>
<protein>
    <submittedName>
        <fullName evidence="13">Intraflagellar transport protein 140 puative</fullName>
    </submittedName>
</protein>
<organism evidence="13 14">
    <name type="scientific">Ectocarpus siliculosus</name>
    <name type="common">Brown alga</name>
    <name type="synonym">Conferva siliculosa</name>
    <dbReference type="NCBI Taxonomy" id="2880"/>
    <lineage>
        <taxon>Eukaryota</taxon>
        <taxon>Sar</taxon>
        <taxon>Stramenopiles</taxon>
        <taxon>Ochrophyta</taxon>
        <taxon>PX clade</taxon>
        <taxon>Phaeophyceae</taxon>
        <taxon>Ectocarpales</taxon>
        <taxon>Ectocarpaceae</taxon>
        <taxon>Ectocarpus</taxon>
    </lineage>
</organism>
<dbReference type="InterPro" id="IPR036322">
    <property type="entry name" value="WD40_repeat_dom_sf"/>
</dbReference>
<feature type="region of interest" description="Disordered" evidence="8">
    <location>
        <begin position="733"/>
        <end position="777"/>
    </location>
</feature>
<evidence type="ECO:0000256" key="6">
    <source>
        <dbReference type="ARBA" id="ARBA00023273"/>
    </source>
</evidence>
<dbReference type="GO" id="GO:0005930">
    <property type="term" value="C:axoneme"/>
    <property type="evidence" value="ECO:0007669"/>
    <property type="project" value="TreeGrafter"/>
</dbReference>
<feature type="compositionally biased region" description="Gly residues" evidence="8">
    <location>
        <begin position="1345"/>
        <end position="1367"/>
    </location>
</feature>
<dbReference type="Pfam" id="PF23385">
    <property type="entry name" value="Beta-prop_IFT140_2nd"/>
    <property type="match status" value="2"/>
</dbReference>
<dbReference type="SUPFAM" id="SSF48452">
    <property type="entry name" value="TPR-like"/>
    <property type="match status" value="1"/>
</dbReference>
<evidence type="ECO:0000259" key="11">
    <source>
        <dbReference type="Pfam" id="PF24760"/>
    </source>
</evidence>
<feature type="domain" description="IF140/IFT172/WDR19 TPR" evidence="12">
    <location>
        <begin position="1367"/>
        <end position="1455"/>
    </location>
</feature>
<keyword evidence="5" id="KW-0969">Cilium</keyword>
<evidence type="ECO:0000256" key="3">
    <source>
        <dbReference type="ARBA" id="ARBA00022737"/>
    </source>
</evidence>
<dbReference type="InterPro" id="IPR001680">
    <property type="entry name" value="WD40_rpt"/>
</dbReference>
<feature type="repeat" description="WD" evidence="7">
    <location>
        <begin position="108"/>
        <end position="140"/>
    </location>
</feature>
<feature type="domain" description="IFT140 second beta-propeller" evidence="10">
    <location>
        <begin position="795"/>
        <end position="840"/>
    </location>
</feature>
<keyword evidence="4" id="KW-0802">TPR repeat</keyword>
<feature type="domain" description="IFT140 first beta-propeller" evidence="9">
    <location>
        <begin position="181"/>
        <end position="343"/>
    </location>
</feature>